<evidence type="ECO:0000313" key="2">
    <source>
        <dbReference type="EMBL" id="KAF2106184.1"/>
    </source>
</evidence>
<dbReference type="PANTHER" id="PTHR24148:SF64">
    <property type="entry name" value="HETEROKARYON INCOMPATIBILITY DOMAIN-CONTAINING PROTEIN"/>
    <property type="match status" value="1"/>
</dbReference>
<sequence length="884" mass="101084">MTNNPKLFAIIEADDQPWQLRNESDAARNAYIYTSLPSKGDHFRLIELAPGLFDSHIRIEIEIYELEFSIDRPDYYALSYTWNDADHDNLIINGQKIPPSGDSRTTYNIRHLIWCGSRQVLISTNLRDALRRLRSVTDPVKLWVDQLCINQDDLDERATQVVTMQRIYHQARGVRIWLGEHRDDSELGIQMAHQLHQLRTECHAGSMQYPKRNEIHAAKAFGVPDLRDSPEWAGFMQLLRRPVFHRIWIVQEIVSAVNAQVLCGDSSMFDYQIFVDALDFLTKTGWIHDLNRKGQNHASFFNAILDIRLLWLQNPTLDLRRKQRLNLVKATRRFQATDPRDKIYALLPIINDYGHRDLHGCDAPIEYKSSRDKQRRQGPLDRMLDDLMKLEDEEDAIVIIARSSDAHLIEVRQTLVAFLRIVPILLEPFLRPTSNASYMSIHANVMKRFEPLTRSLHQFQIHRSSTREHKQVVVYLDTFYKDVLSRLDTFLGLLPVVNYETIKYLATSDPSYAPDIEQLQKRTDETLKRLVKVPSDESSQSKAEKESIGKRMEEGKIILGEPVGGRPAHNHQFHDWAWSARGSTVADYRRWTAAVYTDFTVKCLQDDRILDIFASVEDHGDRQQHGLPTWVPDFSVAVTRNPLKAALHKDGEEVTNYSVTGNLAADVIWDPDNPGVLCVEGHEVVKIAWLATTESATANTIDIQHVLEWEAAIRRLPEEYPTGEDTFDAYWRTLLGDVVTQDGQPTFPAPAHYRTYYKSSVALLELERAAKTGGKSGVDAFMARHGWDDRDISIMLQGHDKIIEEMAGVMLQRRLCVLADDLIGAVPVSAQVGDQVFFLKGGSVPYVLRDAGYGWYKLIGECYVHGIMRGEESSEADWGSIHLV</sequence>
<feature type="domain" description="Heterokaryon incompatibility" evidence="1">
    <location>
        <begin position="75"/>
        <end position="252"/>
    </location>
</feature>
<gene>
    <name evidence="2" type="ORF">BDV96DRAFT_591321</name>
</gene>
<evidence type="ECO:0000313" key="3">
    <source>
        <dbReference type="Proteomes" id="UP000799770"/>
    </source>
</evidence>
<dbReference type="AlphaFoldDB" id="A0A6A5YHH8"/>
<dbReference type="InterPro" id="IPR052895">
    <property type="entry name" value="HetReg/Transcr_Mod"/>
</dbReference>
<dbReference type="EMBL" id="ML977365">
    <property type="protein sequence ID" value="KAF2106184.1"/>
    <property type="molecule type" value="Genomic_DNA"/>
</dbReference>
<keyword evidence="3" id="KW-1185">Reference proteome</keyword>
<dbReference type="InterPro" id="IPR010730">
    <property type="entry name" value="HET"/>
</dbReference>
<accession>A0A6A5YHH8</accession>
<organism evidence="2 3">
    <name type="scientific">Lophiotrema nucula</name>
    <dbReference type="NCBI Taxonomy" id="690887"/>
    <lineage>
        <taxon>Eukaryota</taxon>
        <taxon>Fungi</taxon>
        <taxon>Dikarya</taxon>
        <taxon>Ascomycota</taxon>
        <taxon>Pezizomycotina</taxon>
        <taxon>Dothideomycetes</taxon>
        <taxon>Pleosporomycetidae</taxon>
        <taxon>Pleosporales</taxon>
        <taxon>Lophiotremataceae</taxon>
        <taxon>Lophiotrema</taxon>
    </lineage>
</organism>
<dbReference type="PANTHER" id="PTHR24148">
    <property type="entry name" value="ANKYRIN REPEAT DOMAIN-CONTAINING PROTEIN 39 HOMOLOG-RELATED"/>
    <property type="match status" value="1"/>
</dbReference>
<reference evidence="2" key="1">
    <citation type="journal article" date="2020" name="Stud. Mycol.">
        <title>101 Dothideomycetes genomes: a test case for predicting lifestyles and emergence of pathogens.</title>
        <authorList>
            <person name="Haridas S."/>
            <person name="Albert R."/>
            <person name="Binder M."/>
            <person name="Bloem J."/>
            <person name="Labutti K."/>
            <person name="Salamov A."/>
            <person name="Andreopoulos B."/>
            <person name="Baker S."/>
            <person name="Barry K."/>
            <person name="Bills G."/>
            <person name="Bluhm B."/>
            <person name="Cannon C."/>
            <person name="Castanera R."/>
            <person name="Culley D."/>
            <person name="Daum C."/>
            <person name="Ezra D."/>
            <person name="Gonzalez J."/>
            <person name="Henrissat B."/>
            <person name="Kuo A."/>
            <person name="Liang C."/>
            <person name="Lipzen A."/>
            <person name="Lutzoni F."/>
            <person name="Magnuson J."/>
            <person name="Mondo S."/>
            <person name="Nolan M."/>
            <person name="Ohm R."/>
            <person name="Pangilinan J."/>
            <person name="Park H.-J."/>
            <person name="Ramirez L."/>
            <person name="Alfaro M."/>
            <person name="Sun H."/>
            <person name="Tritt A."/>
            <person name="Yoshinaga Y."/>
            <person name="Zwiers L.-H."/>
            <person name="Turgeon B."/>
            <person name="Goodwin S."/>
            <person name="Spatafora J."/>
            <person name="Crous P."/>
            <person name="Grigoriev I."/>
        </authorList>
    </citation>
    <scope>NUCLEOTIDE SEQUENCE</scope>
    <source>
        <strain evidence="2">CBS 627.86</strain>
    </source>
</reference>
<proteinExistence type="predicted"/>
<dbReference type="Pfam" id="PF26639">
    <property type="entry name" value="Het-6_barrel"/>
    <property type="match status" value="1"/>
</dbReference>
<name>A0A6A5YHH8_9PLEO</name>
<dbReference type="Proteomes" id="UP000799770">
    <property type="component" value="Unassembled WGS sequence"/>
</dbReference>
<dbReference type="Pfam" id="PF06985">
    <property type="entry name" value="HET"/>
    <property type="match status" value="1"/>
</dbReference>
<dbReference type="OrthoDB" id="2157530at2759"/>
<evidence type="ECO:0000259" key="1">
    <source>
        <dbReference type="Pfam" id="PF06985"/>
    </source>
</evidence>
<protein>
    <submittedName>
        <fullName evidence="2">Heterokaryon incompatibility protein-domain-containing protein</fullName>
    </submittedName>
</protein>